<feature type="coiled-coil region" evidence="1">
    <location>
        <begin position="164"/>
        <end position="219"/>
    </location>
</feature>
<keyword evidence="4" id="KW-1185">Reference proteome</keyword>
<evidence type="ECO:0000256" key="2">
    <source>
        <dbReference type="SAM" id="MobiDB-lite"/>
    </source>
</evidence>
<evidence type="ECO:0000256" key="1">
    <source>
        <dbReference type="SAM" id="Coils"/>
    </source>
</evidence>
<keyword evidence="1" id="KW-0175">Coiled coil</keyword>
<gene>
    <name evidence="3" type="ORF">Tco_0938564</name>
</gene>
<evidence type="ECO:0000313" key="3">
    <source>
        <dbReference type="EMBL" id="GJT38699.1"/>
    </source>
</evidence>
<proteinExistence type="predicted"/>
<dbReference type="EMBL" id="BQNB010015324">
    <property type="protein sequence ID" value="GJT38699.1"/>
    <property type="molecule type" value="Genomic_DNA"/>
</dbReference>
<comment type="caution">
    <text evidence="3">The sequence shown here is derived from an EMBL/GenBank/DDBJ whole genome shotgun (WGS) entry which is preliminary data.</text>
</comment>
<reference evidence="3" key="1">
    <citation type="journal article" date="2022" name="Int. J. Mol. Sci.">
        <title>Draft Genome of Tanacetum Coccineum: Genomic Comparison of Closely Related Tanacetum-Family Plants.</title>
        <authorList>
            <person name="Yamashiro T."/>
            <person name="Shiraishi A."/>
            <person name="Nakayama K."/>
            <person name="Satake H."/>
        </authorList>
    </citation>
    <scope>NUCLEOTIDE SEQUENCE</scope>
</reference>
<accession>A0ABQ5DNQ4</accession>
<feature type="region of interest" description="Disordered" evidence="2">
    <location>
        <begin position="1"/>
        <end position="21"/>
    </location>
</feature>
<name>A0ABQ5DNQ4_9ASTR</name>
<reference evidence="3" key="2">
    <citation type="submission" date="2022-01" db="EMBL/GenBank/DDBJ databases">
        <authorList>
            <person name="Yamashiro T."/>
            <person name="Shiraishi A."/>
            <person name="Satake H."/>
            <person name="Nakayama K."/>
        </authorList>
    </citation>
    <scope>NUCLEOTIDE SEQUENCE</scope>
</reference>
<protein>
    <submittedName>
        <fullName evidence="3">Uncharacterized protein</fullName>
    </submittedName>
</protein>
<organism evidence="3 4">
    <name type="scientific">Tanacetum coccineum</name>
    <dbReference type="NCBI Taxonomy" id="301880"/>
    <lineage>
        <taxon>Eukaryota</taxon>
        <taxon>Viridiplantae</taxon>
        <taxon>Streptophyta</taxon>
        <taxon>Embryophyta</taxon>
        <taxon>Tracheophyta</taxon>
        <taxon>Spermatophyta</taxon>
        <taxon>Magnoliopsida</taxon>
        <taxon>eudicotyledons</taxon>
        <taxon>Gunneridae</taxon>
        <taxon>Pentapetalae</taxon>
        <taxon>asterids</taxon>
        <taxon>campanulids</taxon>
        <taxon>Asterales</taxon>
        <taxon>Asteraceae</taxon>
        <taxon>Asteroideae</taxon>
        <taxon>Anthemideae</taxon>
        <taxon>Anthemidinae</taxon>
        <taxon>Tanacetum</taxon>
    </lineage>
</organism>
<evidence type="ECO:0000313" key="4">
    <source>
        <dbReference type="Proteomes" id="UP001151760"/>
    </source>
</evidence>
<sequence>MANVSKSFSIPDDESPDDTPSVARKFLNEVKDTLVTLQRVVKHRMNGNIMILSSSTRQEIHKIFKDEIVPIVNQVGFRVQNFKNHFVKEAAKFVRDFKSLTKEVDDSLDKIKIHPISKLSLIVRKINLNLGLSKRKKNMLPFGMIGIKKCVECKYDKISYDISYNDMQHQIKRLQAQLGDLKGKSSNTQCASNTLDHLSQKLEDENVSLEFQVKSYAKENAHLKTTYKNLFDSINVTRAQTKGITDSLQNKLNDMIYENTKLRAQLFDKVSEQKNTTKGTRVNTQFSKLSILGNPSSSYSQPKLYYVTPFLKSMVSLKGDETNDLLKPVTLNSTPSTRESTIVKK</sequence>
<dbReference type="Proteomes" id="UP001151760">
    <property type="component" value="Unassembled WGS sequence"/>
</dbReference>